<gene>
    <name evidence="1" type="ORF">O9G_003473</name>
</gene>
<sequence>MVISSTIKLPLRDADIVSEHVAGLINMIEQDLVPVVDENITKNLQEWRLAAAKLRSERDAVKQTQIFAETIKSLKEHLSPVLEKLEYISNQRQETNKVMERFERDMHAKYIDDAKKATAPKTRFDIESLFLQPTLDENDERRVSKLLSYTETDVEDNENHFLSEIHKEDDENLFVSERHKKNTLFLRDLNERTFILYEITDEASVIFAELCKTVIEFDNNQQRVAFLDRVHQLTADVQKFAYFASQPQLMPGRDDLYLREKLEDPLVMEEWRLKVKKIERFVKRLDDESSIIDFNSFTAYKENMRIIIRELYEDFEFDKVSINKLKLNLRVFRKINFRTKSCKIADHLKDIASTTFNMKWNSRLKDRYLEMRYNESKFGKLKRKLLRGTQKEEESLDDIKRYIKEYADLIITVFNKAGNQHGKPVGDEIEVNFLQRHLDQLKSAERITKIFKDLLFPQ</sequence>
<name>A0A075AUL7_ROZAC</name>
<dbReference type="HOGENOM" id="CLU_597379_0_0_1"/>
<dbReference type="EMBL" id="KE561021">
    <property type="protein sequence ID" value="EPZ33953.1"/>
    <property type="molecule type" value="Genomic_DNA"/>
</dbReference>
<dbReference type="Proteomes" id="UP000030755">
    <property type="component" value="Unassembled WGS sequence"/>
</dbReference>
<keyword evidence="2" id="KW-1185">Reference proteome</keyword>
<accession>A0A075AUL7</accession>
<evidence type="ECO:0000313" key="1">
    <source>
        <dbReference type="EMBL" id="EPZ33953.1"/>
    </source>
</evidence>
<reference evidence="1 2" key="1">
    <citation type="journal article" date="2013" name="Curr. Biol.">
        <title>Shared signatures of parasitism and phylogenomics unite Cryptomycota and microsporidia.</title>
        <authorList>
            <person name="James T.Y."/>
            <person name="Pelin A."/>
            <person name="Bonen L."/>
            <person name="Ahrendt S."/>
            <person name="Sain D."/>
            <person name="Corradi N."/>
            <person name="Stajich J.E."/>
        </authorList>
    </citation>
    <scope>NUCLEOTIDE SEQUENCE [LARGE SCALE GENOMIC DNA]</scope>
    <source>
        <strain evidence="1 2">CSF55</strain>
    </source>
</reference>
<organism evidence="1 2">
    <name type="scientific">Rozella allomycis (strain CSF55)</name>
    <dbReference type="NCBI Taxonomy" id="988480"/>
    <lineage>
        <taxon>Eukaryota</taxon>
        <taxon>Fungi</taxon>
        <taxon>Fungi incertae sedis</taxon>
        <taxon>Cryptomycota</taxon>
        <taxon>Cryptomycota incertae sedis</taxon>
        <taxon>Rozella</taxon>
    </lineage>
</organism>
<dbReference type="AlphaFoldDB" id="A0A075AUL7"/>
<proteinExistence type="predicted"/>
<protein>
    <submittedName>
        <fullName evidence="1">Uncharacterized protein</fullName>
    </submittedName>
</protein>
<evidence type="ECO:0000313" key="2">
    <source>
        <dbReference type="Proteomes" id="UP000030755"/>
    </source>
</evidence>